<dbReference type="AlphaFoldDB" id="A0A9P5VG77"/>
<keyword evidence="3" id="KW-1185">Reference proteome</keyword>
<protein>
    <submittedName>
        <fullName evidence="2">Uncharacterized protein</fullName>
    </submittedName>
</protein>
<reference evidence="2" key="1">
    <citation type="journal article" date="2020" name="Fungal Divers.">
        <title>Resolving the Mortierellaceae phylogeny through synthesis of multi-gene phylogenetics and phylogenomics.</title>
        <authorList>
            <person name="Vandepol N."/>
            <person name="Liber J."/>
            <person name="Desiro A."/>
            <person name="Na H."/>
            <person name="Kennedy M."/>
            <person name="Barry K."/>
            <person name="Grigoriev I.V."/>
            <person name="Miller A.N."/>
            <person name="O'Donnell K."/>
            <person name="Stajich J.E."/>
            <person name="Bonito G."/>
        </authorList>
    </citation>
    <scope>NUCLEOTIDE SEQUENCE</scope>
    <source>
        <strain evidence="2">NVP1</strain>
    </source>
</reference>
<keyword evidence="1" id="KW-0812">Transmembrane</keyword>
<dbReference type="Proteomes" id="UP000696485">
    <property type="component" value="Unassembled WGS sequence"/>
</dbReference>
<comment type="caution">
    <text evidence="2">The sequence shown here is derived from an EMBL/GenBank/DDBJ whole genome shotgun (WGS) entry which is preliminary data.</text>
</comment>
<evidence type="ECO:0000313" key="2">
    <source>
        <dbReference type="EMBL" id="KAF9313512.1"/>
    </source>
</evidence>
<evidence type="ECO:0000313" key="3">
    <source>
        <dbReference type="Proteomes" id="UP000696485"/>
    </source>
</evidence>
<proteinExistence type="predicted"/>
<evidence type="ECO:0000256" key="1">
    <source>
        <dbReference type="SAM" id="Phobius"/>
    </source>
</evidence>
<gene>
    <name evidence="2" type="ORF">BG006_004123</name>
</gene>
<name>A0A9P5VG77_9FUNG</name>
<accession>A0A9P5VG77</accession>
<keyword evidence="1" id="KW-0472">Membrane</keyword>
<dbReference type="EMBL" id="JAAAUY010002283">
    <property type="protein sequence ID" value="KAF9313512.1"/>
    <property type="molecule type" value="Genomic_DNA"/>
</dbReference>
<keyword evidence="1" id="KW-1133">Transmembrane helix</keyword>
<organism evidence="2 3">
    <name type="scientific">Podila minutissima</name>
    <dbReference type="NCBI Taxonomy" id="64525"/>
    <lineage>
        <taxon>Eukaryota</taxon>
        <taxon>Fungi</taxon>
        <taxon>Fungi incertae sedis</taxon>
        <taxon>Mucoromycota</taxon>
        <taxon>Mortierellomycotina</taxon>
        <taxon>Mortierellomycetes</taxon>
        <taxon>Mortierellales</taxon>
        <taxon>Mortierellaceae</taxon>
        <taxon>Podila</taxon>
    </lineage>
</organism>
<sequence>YNVSLQLGNHIGIAIGNIIANKRNAVDAFGPALLPGYRAAFYAFTAMAGVGPIVTIIFAPNRDAARADIAQAKDEEIQAKIDIDSVSTLEKTL</sequence>
<feature type="transmembrane region" description="Helical" evidence="1">
    <location>
        <begin position="39"/>
        <end position="59"/>
    </location>
</feature>
<feature type="non-terminal residue" evidence="2">
    <location>
        <position position="1"/>
    </location>
</feature>